<sequence length="225" mass="23877">MAILEDAVLGVHIAAGFLALAAGAGALVTEKGGRRHRRLGRTYVGGMAVVSATALGLLALEQSVGRIVLGLIAVFSFYFAFSGYRVLSRKRPRDAPERIDWAAAGLLAAAGVGMIGLGATFVLDGVDFGVVLLVFGGLAFVFFVSDVRQFRATETPPRTWFFEHVKRMGGAYIATVTAFAVVNATFLPTVARWLVPTVVGTVAIRLATRRYQRQFASGGQPADAD</sequence>
<dbReference type="AlphaFoldDB" id="A0ABD5X3A0"/>
<dbReference type="Proteomes" id="UP001596388">
    <property type="component" value="Unassembled WGS sequence"/>
</dbReference>
<keyword evidence="1" id="KW-0812">Transmembrane</keyword>
<feature type="transmembrane region" description="Helical" evidence="1">
    <location>
        <begin position="128"/>
        <end position="147"/>
    </location>
</feature>
<keyword evidence="1" id="KW-0472">Membrane</keyword>
<keyword evidence="3" id="KW-1185">Reference proteome</keyword>
<dbReference type="RefSeq" id="WP_276239481.1">
    <property type="nucleotide sequence ID" value="NZ_CP119990.1"/>
</dbReference>
<feature type="transmembrane region" description="Helical" evidence="1">
    <location>
        <begin position="66"/>
        <end position="87"/>
    </location>
</feature>
<dbReference type="GeneID" id="79271651"/>
<keyword evidence="1" id="KW-1133">Transmembrane helix</keyword>
<evidence type="ECO:0000313" key="2">
    <source>
        <dbReference type="EMBL" id="MFC7098962.1"/>
    </source>
</evidence>
<dbReference type="EMBL" id="JBHTAG010000004">
    <property type="protein sequence ID" value="MFC7098962.1"/>
    <property type="molecule type" value="Genomic_DNA"/>
</dbReference>
<feature type="transmembrane region" description="Helical" evidence="1">
    <location>
        <begin position="168"/>
        <end position="187"/>
    </location>
</feature>
<dbReference type="Pfam" id="PF10067">
    <property type="entry name" value="DUF2306"/>
    <property type="match status" value="1"/>
</dbReference>
<dbReference type="InterPro" id="IPR018750">
    <property type="entry name" value="DUF2306_membrane"/>
</dbReference>
<name>A0ABD5X3A0_9EURY</name>
<reference evidence="2 3" key="1">
    <citation type="journal article" date="2019" name="Int. J. Syst. Evol. Microbiol.">
        <title>The Global Catalogue of Microorganisms (GCM) 10K type strain sequencing project: providing services to taxonomists for standard genome sequencing and annotation.</title>
        <authorList>
            <consortium name="The Broad Institute Genomics Platform"/>
            <consortium name="The Broad Institute Genome Sequencing Center for Infectious Disease"/>
            <person name="Wu L."/>
            <person name="Ma J."/>
        </authorList>
    </citation>
    <scope>NUCLEOTIDE SEQUENCE [LARGE SCALE GENOMIC DNA]</scope>
    <source>
        <strain evidence="2 3">DT55</strain>
    </source>
</reference>
<accession>A0ABD5X3A0</accession>
<evidence type="ECO:0000256" key="1">
    <source>
        <dbReference type="SAM" id="Phobius"/>
    </source>
</evidence>
<protein>
    <submittedName>
        <fullName evidence="2">DUF2306 domain-containing protein</fullName>
    </submittedName>
</protein>
<feature type="transmembrane region" description="Helical" evidence="1">
    <location>
        <begin position="99"/>
        <end position="122"/>
    </location>
</feature>
<proteinExistence type="predicted"/>
<gene>
    <name evidence="2" type="ORF">ACFQKD_16775</name>
</gene>
<organism evidence="2 3">
    <name type="scientific">Halobaculum marinum</name>
    <dbReference type="NCBI Taxonomy" id="3031996"/>
    <lineage>
        <taxon>Archaea</taxon>
        <taxon>Methanobacteriati</taxon>
        <taxon>Methanobacteriota</taxon>
        <taxon>Stenosarchaea group</taxon>
        <taxon>Halobacteria</taxon>
        <taxon>Halobacteriales</taxon>
        <taxon>Haloferacaceae</taxon>
        <taxon>Halobaculum</taxon>
    </lineage>
</organism>
<feature type="transmembrane region" description="Helical" evidence="1">
    <location>
        <begin position="6"/>
        <end position="28"/>
    </location>
</feature>
<evidence type="ECO:0000313" key="3">
    <source>
        <dbReference type="Proteomes" id="UP001596388"/>
    </source>
</evidence>
<feature type="transmembrane region" description="Helical" evidence="1">
    <location>
        <begin position="40"/>
        <end position="60"/>
    </location>
</feature>
<comment type="caution">
    <text evidence="2">The sequence shown here is derived from an EMBL/GenBank/DDBJ whole genome shotgun (WGS) entry which is preliminary data.</text>
</comment>